<reference evidence="1" key="2">
    <citation type="submission" date="2020-09" db="EMBL/GenBank/DDBJ databases">
        <authorList>
            <person name="Sun Q."/>
            <person name="Ohkuma M."/>
        </authorList>
    </citation>
    <scope>NUCLEOTIDE SEQUENCE</scope>
    <source>
        <strain evidence="1">JCM 4391</strain>
    </source>
</reference>
<proteinExistence type="predicted"/>
<organism evidence="1 2">
    <name type="scientific">Streptomyces lavendofoliae</name>
    <dbReference type="NCBI Taxonomy" id="67314"/>
    <lineage>
        <taxon>Bacteria</taxon>
        <taxon>Bacillati</taxon>
        <taxon>Actinomycetota</taxon>
        <taxon>Actinomycetes</taxon>
        <taxon>Kitasatosporales</taxon>
        <taxon>Streptomycetaceae</taxon>
        <taxon>Streptomyces</taxon>
    </lineage>
</organism>
<accession>A0A918I4G2</accession>
<sequence length="58" mass="6697">MSTQYSVRYLRTQAGTTVRTMVPSVPDGHLSDEEYFDRHPVLREIMERWAAEGRELGA</sequence>
<name>A0A918I4G2_9ACTN</name>
<comment type="caution">
    <text evidence="1">The sequence shown here is derived from an EMBL/GenBank/DDBJ whole genome shotgun (WGS) entry which is preliminary data.</text>
</comment>
<dbReference type="RefSeq" id="WP_189554315.1">
    <property type="nucleotide sequence ID" value="NZ_BMTP01000020.1"/>
</dbReference>
<evidence type="ECO:0000313" key="1">
    <source>
        <dbReference type="EMBL" id="GGU62298.1"/>
    </source>
</evidence>
<reference evidence="1" key="1">
    <citation type="journal article" date="2014" name="Int. J. Syst. Evol. Microbiol.">
        <title>Complete genome sequence of Corynebacterium casei LMG S-19264T (=DSM 44701T), isolated from a smear-ripened cheese.</title>
        <authorList>
            <consortium name="US DOE Joint Genome Institute (JGI-PGF)"/>
            <person name="Walter F."/>
            <person name="Albersmeier A."/>
            <person name="Kalinowski J."/>
            <person name="Ruckert C."/>
        </authorList>
    </citation>
    <scope>NUCLEOTIDE SEQUENCE</scope>
    <source>
        <strain evidence="1">JCM 4391</strain>
    </source>
</reference>
<gene>
    <name evidence="1" type="ORF">GCM10010274_58840</name>
</gene>
<dbReference type="Proteomes" id="UP000636661">
    <property type="component" value="Unassembled WGS sequence"/>
</dbReference>
<protein>
    <submittedName>
        <fullName evidence="1">Uncharacterized protein</fullName>
    </submittedName>
</protein>
<dbReference type="EMBL" id="BMTP01000020">
    <property type="protein sequence ID" value="GGU62298.1"/>
    <property type="molecule type" value="Genomic_DNA"/>
</dbReference>
<evidence type="ECO:0000313" key="2">
    <source>
        <dbReference type="Proteomes" id="UP000636661"/>
    </source>
</evidence>
<keyword evidence="2" id="KW-1185">Reference proteome</keyword>
<dbReference type="AlphaFoldDB" id="A0A918I4G2"/>